<sequence>MELTNLMHNTVEHM</sequence>
<proteinExistence type="predicted"/>
<dbReference type="Proteomes" id="UP000054988">
    <property type="component" value="Unassembled WGS sequence"/>
</dbReference>
<evidence type="ECO:0000313" key="1">
    <source>
        <dbReference type="EMBL" id="KTB27442.1"/>
    </source>
</evidence>
<evidence type="ECO:0000313" key="2">
    <source>
        <dbReference type="Proteomes" id="UP000054988"/>
    </source>
</evidence>
<comment type="caution">
    <text evidence="1">The sequence shown here is derived from an EMBL/GenBank/DDBJ whole genome shotgun (WGS) entry which is preliminary data.</text>
</comment>
<accession>A0A0W0EU29</accession>
<dbReference type="EMBL" id="LATX01002554">
    <property type="protein sequence ID" value="KTB27442.1"/>
    <property type="molecule type" value="Genomic_DNA"/>
</dbReference>
<protein>
    <submittedName>
        <fullName evidence="1">Uncharacterized protein</fullName>
    </submittedName>
</protein>
<reference evidence="1 2" key="1">
    <citation type="submission" date="2015-12" db="EMBL/GenBank/DDBJ databases">
        <title>Draft genome sequence of Moniliophthora roreri, the causal agent of frosty pod rot of cacao.</title>
        <authorList>
            <person name="Aime M.C."/>
            <person name="Diaz-Valderrama J.R."/>
            <person name="Kijpornyongpan T."/>
            <person name="Phillips-Mora W."/>
        </authorList>
    </citation>
    <scope>NUCLEOTIDE SEQUENCE [LARGE SCALE GENOMIC DNA]</scope>
    <source>
        <strain evidence="1 2">MCA 2952</strain>
    </source>
</reference>
<organism evidence="1 2">
    <name type="scientific">Moniliophthora roreri</name>
    <name type="common">Frosty pod rot fungus</name>
    <name type="synonym">Monilia roreri</name>
    <dbReference type="NCBI Taxonomy" id="221103"/>
    <lineage>
        <taxon>Eukaryota</taxon>
        <taxon>Fungi</taxon>
        <taxon>Dikarya</taxon>
        <taxon>Basidiomycota</taxon>
        <taxon>Agaricomycotina</taxon>
        <taxon>Agaricomycetes</taxon>
        <taxon>Agaricomycetidae</taxon>
        <taxon>Agaricales</taxon>
        <taxon>Marasmiineae</taxon>
        <taxon>Marasmiaceae</taxon>
        <taxon>Moniliophthora</taxon>
    </lineage>
</organism>
<gene>
    <name evidence="1" type="ORF">WG66_19997</name>
</gene>
<name>A0A0W0EU29_MONRR</name>